<dbReference type="RefSeq" id="WP_092191193.1">
    <property type="nucleotide sequence ID" value="NZ_FOTO01000004.1"/>
</dbReference>
<name>A0A8G2F777_DESNO</name>
<evidence type="ECO:0000313" key="2">
    <source>
        <dbReference type="EMBL" id="SFL64224.1"/>
    </source>
</evidence>
<accession>A0A8G2F777</accession>
<reference evidence="2 3" key="1">
    <citation type="submission" date="2016-10" db="EMBL/GenBank/DDBJ databases">
        <authorList>
            <person name="Varghese N."/>
            <person name="Submissions S."/>
        </authorList>
    </citation>
    <scope>NUCLEOTIDE SEQUENCE [LARGE SCALE GENOMIC DNA]</scope>
    <source>
        <strain evidence="2 3">DSM 1741</strain>
    </source>
</reference>
<comment type="caution">
    <text evidence="2">The sequence shown here is derived from an EMBL/GenBank/DDBJ whole genome shotgun (WGS) entry which is preliminary data.</text>
</comment>
<feature type="region of interest" description="Disordered" evidence="1">
    <location>
        <begin position="128"/>
        <end position="148"/>
    </location>
</feature>
<evidence type="ECO:0000313" key="3">
    <source>
        <dbReference type="Proteomes" id="UP000199581"/>
    </source>
</evidence>
<keyword evidence="3" id="KW-1185">Reference proteome</keyword>
<proteinExistence type="predicted"/>
<protein>
    <submittedName>
        <fullName evidence="2">Uncharacterized protein</fullName>
    </submittedName>
</protein>
<organism evidence="2 3">
    <name type="scientific">Desulfomicrobium norvegicum (strain DSM 1741 / NCIMB 8310)</name>
    <name type="common">Desulfovibrio baculatus (strain Norway 4)</name>
    <name type="synonym">Desulfovibrio desulfuricans (strain Norway 4)</name>
    <dbReference type="NCBI Taxonomy" id="52561"/>
    <lineage>
        <taxon>Bacteria</taxon>
        <taxon>Pseudomonadati</taxon>
        <taxon>Thermodesulfobacteriota</taxon>
        <taxon>Desulfovibrionia</taxon>
        <taxon>Desulfovibrionales</taxon>
        <taxon>Desulfomicrobiaceae</taxon>
        <taxon>Desulfomicrobium</taxon>
    </lineage>
</organism>
<sequence length="287" mass="31069">MAVLHTLRLAAVLTGTLCFLIWPLSNPATCAPDSAGQEMRELEQEGKLTVRALRGWNMLPAPFMRLALELHQGGIDILGADVQKIQSLAQEAKSANAGSLAKHVDALEALAKYMQEFAARQANATAATLPDGPEHAGGEPQTAPPVPAPVPVPVPVLGAAPVQDSDLLGTDDYDWRNTPDLQAEKQAIGQRQNDFRQAMDRKDITGATAHIAKDRRDVYAALFAANPDAMPSFGALFESAEITFLSPPAEPEKDATLRTAEYALELDGFTFYARWMKDGDTWFLADF</sequence>
<evidence type="ECO:0000256" key="1">
    <source>
        <dbReference type="SAM" id="MobiDB-lite"/>
    </source>
</evidence>
<gene>
    <name evidence="2" type="ORF">SAMN05421830_104161</name>
</gene>
<dbReference type="OrthoDB" id="5470249at2"/>
<dbReference type="AlphaFoldDB" id="A0A8G2F777"/>
<dbReference type="EMBL" id="FOTO01000004">
    <property type="protein sequence ID" value="SFL64224.1"/>
    <property type="molecule type" value="Genomic_DNA"/>
</dbReference>
<dbReference type="Proteomes" id="UP000199581">
    <property type="component" value="Unassembled WGS sequence"/>
</dbReference>